<evidence type="ECO:0000313" key="3">
    <source>
        <dbReference type="Proteomes" id="UP001139095"/>
    </source>
</evidence>
<organism evidence="2 3">
    <name type="scientific">Marinomonas algarum</name>
    <dbReference type="NCBI Taxonomy" id="2883105"/>
    <lineage>
        <taxon>Bacteria</taxon>
        <taxon>Pseudomonadati</taxon>
        <taxon>Pseudomonadota</taxon>
        <taxon>Gammaproteobacteria</taxon>
        <taxon>Oceanospirillales</taxon>
        <taxon>Oceanospirillaceae</taxon>
        <taxon>Marinomonas</taxon>
    </lineage>
</organism>
<dbReference type="AlphaFoldDB" id="A0A9X1IQJ8"/>
<accession>A0A9X1IQJ8</accession>
<comment type="caution">
    <text evidence="2">The sequence shown here is derived from an EMBL/GenBank/DDBJ whole genome shotgun (WGS) entry which is preliminary data.</text>
</comment>
<dbReference type="Proteomes" id="UP001139095">
    <property type="component" value="Unassembled WGS sequence"/>
</dbReference>
<name>A0A9X1IQJ8_9GAMM</name>
<dbReference type="Gene3D" id="1.10.150.690">
    <property type="entry name" value="DUF2063"/>
    <property type="match status" value="1"/>
</dbReference>
<keyword evidence="2" id="KW-0238">DNA-binding</keyword>
<sequence>MHEEFAASLLHQDDQVYPQIKGQTDEEKHVRFNVYRNNVFVSLIDALADIFPVTQQLVGDEFFRAMAREFVQSNLPTSPVISDYGQGFADFIRSFTPADSVPFLADMAALEQQLLTLTHTAEYPTLDHEQISMAFAQVANPGTLQLSLLPSTQVVVSNFAIGSLYLAHKNQQHSTIATLTLNTHESMLLAKSGLYAELRVISPAKVVFIKRLLEGRALGDAIPDDEHFDLGASLAKLIEWRLLTHIN</sequence>
<proteinExistence type="predicted"/>
<evidence type="ECO:0000259" key="1">
    <source>
        <dbReference type="Pfam" id="PF09836"/>
    </source>
</evidence>
<keyword evidence="3" id="KW-1185">Reference proteome</keyword>
<dbReference type="EMBL" id="JAJATW010000012">
    <property type="protein sequence ID" value="MCB5162128.1"/>
    <property type="molecule type" value="Genomic_DNA"/>
</dbReference>
<protein>
    <submittedName>
        <fullName evidence="2">DNA-binding domain-containing protein</fullName>
    </submittedName>
</protein>
<evidence type="ECO:0000313" key="2">
    <source>
        <dbReference type="EMBL" id="MCB5162128.1"/>
    </source>
</evidence>
<dbReference type="Pfam" id="PF09836">
    <property type="entry name" value="DUF2063"/>
    <property type="match status" value="1"/>
</dbReference>
<dbReference type="InterPro" id="IPR018640">
    <property type="entry name" value="DUF2063"/>
</dbReference>
<dbReference type="RefSeq" id="WP_226754479.1">
    <property type="nucleotide sequence ID" value="NZ_JAJATW010000012.1"/>
</dbReference>
<feature type="domain" description="Putative DNA-binding" evidence="1">
    <location>
        <begin position="3"/>
        <end position="92"/>
    </location>
</feature>
<dbReference type="GO" id="GO:0003677">
    <property type="term" value="F:DNA binding"/>
    <property type="evidence" value="ECO:0007669"/>
    <property type="project" value="UniProtKB-KW"/>
</dbReference>
<reference evidence="2" key="1">
    <citation type="submission" date="2021-10" db="EMBL/GenBank/DDBJ databases">
        <title>Marinomonas pontica sp. nov., isolated from the Black Sea.</title>
        <authorList>
            <person name="Zhao L.-H."/>
            <person name="Xue J.-H."/>
        </authorList>
    </citation>
    <scope>NUCLEOTIDE SEQUENCE</scope>
    <source>
        <strain evidence="2">E8</strain>
    </source>
</reference>
<gene>
    <name evidence="2" type="ORF">LG368_09460</name>
</gene>
<dbReference type="InterPro" id="IPR044922">
    <property type="entry name" value="DUF2063_N_sf"/>
</dbReference>